<gene>
    <name evidence="1" type="ORF">ACOLOM_LOCUS5431</name>
</gene>
<proteinExistence type="predicted"/>
<name>A0ACA9M320_9GLOM</name>
<protein>
    <submittedName>
        <fullName evidence="1">627_t:CDS:1</fullName>
    </submittedName>
</protein>
<comment type="caution">
    <text evidence="1">The sequence shown here is derived from an EMBL/GenBank/DDBJ whole genome shotgun (WGS) entry which is preliminary data.</text>
</comment>
<evidence type="ECO:0000313" key="1">
    <source>
        <dbReference type="EMBL" id="CAG8566498.1"/>
    </source>
</evidence>
<sequence>MGLRQDDSAAFLIENTGIDMTVDELVSERNKKHVERFPFAKPMPGAMRLVKHLKAHNIPMVVATSSHRSNFTIKASNNQDLFSMFDSITCGDDPGVNNGKPAPDLFLVAREKLGNPPVKQCLVFEDAINGVQAARNAGMQVIWVPDPNVAALCPGDNGASEVIFSLDNFVPEKYGLPPYSD</sequence>
<organism evidence="1 2">
    <name type="scientific">Acaulospora colombiana</name>
    <dbReference type="NCBI Taxonomy" id="27376"/>
    <lineage>
        <taxon>Eukaryota</taxon>
        <taxon>Fungi</taxon>
        <taxon>Fungi incertae sedis</taxon>
        <taxon>Mucoromycota</taxon>
        <taxon>Glomeromycotina</taxon>
        <taxon>Glomeromycetes</taxon>
        <taxon>Diversisporales</taxon>
        <taxon>Acaulosporaceae</taxon>
        <taxon>Acaulospora</taxon>
    </lineage>
</organism>
<keyword evidence="2" id="KW-1185">Reference proteome</keyword>
<evidence type="ECO:0000313" key="2">
    <source>
        <dbReference type="Proteomes" id="UP000789525"/>
    </source>
</evidence>
<reference evidence="1" key="1">
    <citation type="submission" date="2021-06" db="EMBL/GenBank/DDBJ databases">
        <authorList>
            <person name="Kallberg Y."/>
            <person name="Tangrot J."/>
            <person name="Rosling A."/>
        </authorList>
    </citation>
    <scope>NUCLEOTIDE SEQUENCE</scope>
    <source>
        <strain evidence="1">CL356</strain>
    </source>
</reference>
<accession>A0ACA9M320</accession>
<dbReference type="Proteomes" id="UP000789525">
    <property type="component" value="Unassembled WGS sequence"/>
</dbReference>
<dbReference type="EMBL" id="CAJVPT010010026">
    <property type="protein sequence ID" value="CAG8566498.1"/>
    <property type="molecule type" value="Genomic_DNA"/>
</dbReference>